<feature type="transmembrane region" description="Helical" evidence="1">
    <location>
        <begin position="20"/>
        <end position="44"/>
    </location>
</feature>
<dbReference type="PANTHER" id="PTHR10774">
    <property type="entry name" value="EXTENDED SYNAPTOTAGMIN-RELATED"/>
    <property type="match status" value="1"/>
</dbReference>
<dbReference type="GO" id="GO:0005783">
    <property type="term" value="C:endoplasmic reticulum"/>
    <property type="evidence" value="ECO:0007669"/>
    <property type="project" value="TreeGrafter"/>
</dbReference>
<keyword evidence="1" id="KW-0812">Transmembrane</keyword>
<evidence type="ECO:0000256" key="1">
    <source>
        <dbReference type="SAM" id="Phobius"/>
    </source>
</evidence>
<gene>
    <name evidence="2" type="ORF">B296_00015911</name>
</gene>
<dbReference type="Gene3D" id="2.60.40.150">
    <property type="entry name" value="C2 domain"/>
    <property type="match status" value="1"/>
</dbReference>
<evidence type="ECO:0000313" key="2">
    <source>
        <dbReference type="EMBL" id="RRT54088.1"/>
    </source>
</evidence>
<dbReference type="EMBL" id="AMZH03010784">
    <property type="protein sequence ID" value="RRT54088.1"/>
    <property type="molecule type" value="Genomic_DNA"/>
</dbReference>
<proteinExistence type="predicted"/>
<comment type="caution">
    <text evidence="2">The sequence shown here is derived from an EMBL/GenBank/DDBJ whole genome shotgun (WGS) entry which is preliminary data.</text>
</comment>
<organism evidence="2 3">
    <name type="scientific">Ensete ventricosum</name>
    <name type="common">Abyssinian banana</name>
    <name type="synonym">Musa ensete</name>
    <dbReference type="NCBI Taxonomy" id="4639"/>
    <lineage>
        <taxon>Eukaryota</taxon>
        <taxon>Viridiplantae</taxon>
        <taxon>Streptophyta</taxon>
        <taxon>Embryophyta</taxon>
        <taxon>Tracheophyta</taxon>
        <taxon>Spermatophyta</taxon>
        <taxon>Magnoliopsida</taxon>
        <taxon>Liliopsida</taxon>
        <taxon>Zingiberales</taxon>
        <taxon>Musaceae</taxon>
        <taxon>Ensete</taxon>
    </lineage>
</organism>
<dbReference type="InterPro" id="IPR035892">
    <property type="entry name" value="C2_domain_sf"/>
</dbReference>
<protein>
    <submittedName>
        <fullName evidence="2">Uncharacterized protein</fullName>
    </submittedName>
</protein>
<name>A0A426YQT9_ENSVE</name>
<sequence length="214" mass="23709">MPREWKGLGPNWEGLKMGLVSTALGFFGFGAGLTAGVVVGYYIFIRFQPSDVKVPAAGLTLYSYDLLSGMKVYITEEKELTLEPSLKWAGNPNVVIVIKAYGLRLTIQVINICLILDTSGFGACELVQLYMTAEGEFEVVDLQIFAAPRITLKPLVPSFPCFAKIYHAILFQEILGYVTISLADVVNNKRTNSTYHLIDSNNGQIQIEMQWKTS</sequence>
<dbReference type="GO" id="GO:0008289">
    <property type="term" value="F:lipid binding"/>
    <property type="evidence" value="ECO:0007669"/>
    <property type="project" value="InterPro"/>
</dbReference>
<reference evidence="2 3" key="1">
    <citation type="journal article" date="2014" name="Agronomy (Basel)">
        <title>A Draft Genome Sequence for Ensete ventricosum, the Drought-Tolerant Tree Against Hunger.</title>
        <authorList>
            <person name="Harrison J."/>
            <person name="Moore K.A."/>
            <person name="Paszkiewicz K."/>
            <person name="Jones T."/>
            <person name="Grant M."/>
            <person name="Ambacheew D."/>
            <person name="Muzemil S."/>
            <person name="Studholme D.J."/>
        </authorList>
    </citation>
    <scope>NUCLEOTIDE SEQUENCE [LARGE SCALE GENOMIC DNA]</scope>
</reference>
<keyword evidence="1" id="KW-1133">Transmembrane helix</keyword>
<dbReference type="AlphaFoldDB" id="A0A426YQT9"/>
<accession>A0A426YQT9</accession>
<dbReference type="Proteomes" id="UP000287651">
    <property type="component" value="Unassembled WGS sequence"/>
</dbReference>
<evidence type="ECO:0000313" key="3">
    <source>
        <dbReference type="Proteomes" id="UP000287651"/>
    </source>
</evidence>
<keyword evidence="1" id="KW-0472">Membrane</keyword>
<dbReference type="InterPro" id="IPR045050">
    <property type="entry name" value="Synaptotagmin_plant"/>
</dbReference>
<dbReference type="PANTHER" id="PTHR10774:SF188">
    <property type="entry name" value="SYNAPTOTAGMIN-2"/>
    <property type="match status" value="1"/>
</dbReference>